<proteinExistence type="predicted"/>
<evidence type="ECO:0000313" key="2">
    <source>
        <dbReference type="Proteomes" id="UP000887574"/>
    </source>
</evidence>
<feature type="region of interest" description="Disordered" evidence="1">
    <location>
        <begin position="1"/>
        <end position="118"/>
    </location>
</feature>
<evidence type="ECO:0000313" key="3">
    <source>
        <dbReference type="WBParaSite" id="jg14992.3"/>
    </source>
</evidence>
<feature type="compositionally biased region" description="Polar residues" evidence="1">
    <location>
        <begin position="90"/>
        <end position="118"/>
    </location>
</feature>
<protein>
    <submittedName>
        <fullName evidence="3">Uncharacterized protein</fullName>
    </submittedName>
</protein>
<accession>A0A915D2X2</accession>
<dbReference type="WBParaSite" id="jg14992.3">
    <property type="protein sequence ID" value="jg14992.3"/>
    <property type="gene ID" value="jg14992"/>
</dbReference>
<feature type="compositionally biased region" description="Polar residues" evidence="1">
    <location>
        <begin position="69"/>
        <end position="78"/>
    </location>
</feature>
<dbReference type="AlphaFoldDB" id="A0A915D2X2"/>
<dbReference type="Proteomes" id="UP000887574">
    <property type="component" value="Unplaced"/>
</dbReference>
<sequence>MQTSYGYNERSRFSPSQKKRYQHDFSPKSQTGWEQQQEKVPENQSFFQSGGAEPTDMFSKQEAYRSALRSKNQNFNPRSNHENADVHNNHGYSENSRFSFSQQDPHQNLQNQHSQQTTVADMNREVQTCDLPGSSTNVKSELRRFSAYSHVNNFSSVLYSQRLEDGKVQLCIRISSDTRQFLLGQHEQGLREFETKFDNHANLHVLDVGTREMIFTMISDPKCFEKYFTELLPVLVEEQDGRRYGKDDSSAIFFTLELLVNQNHMACIIGRLKAKDINMQKIRYHNKQFPATNEKILVLELSIEKLAEAVRHVVDAINYHEDEKETITQVTFPNADAELRNKIDEYLPLCCRVSNSTAKIVEEAGENTIVVRGTQLNNTIALTLLKHNLRRTKAGHSYFKKGLGKKSY</sequence>
<organism evidence="2 3">
    <name type="scientific">Ditylenchus dipsaci</name>
    <dbReference type="NCBI Taxonomy" id="166011"/>
    <lineage>
        <taxon>Eukaryota</taxon>
        <taxon>Metazoa</taxon>
        <taxon>Ecdysozoa</taxon>
        <taxon>Nematoda</taxon>
        <taxon>Chromadorea</taxon>
        <taxon>Rhabditida</taxon>
        <taxon>Tylenchina</taxon>
        <taxon>Tylenchomorpha</taxon>
        <taxon>Sphaerularioidea</taxon>
        <taxon>Anguinidae</taxon>
        <taxon>Anguininae</taxon>
        <taxon>Ditylenchus</taxon>
    </lineage>
</organism>
<reference evidence="3" key="1">
    <citation type="submission" date="2022-11" db="UniProtKB">
        <authorList>
            <consortium name="WormBaseParasite"/>
        </authorList>
    </citation>
    <scope>IDENTIFICATION</scope>
</reference>
<evidence type="ECO:0000256" key="1">
    <source>
        <dbReference type="SAM" id="MobiDB-lite"/>
    </source>
</evidence>
<keyword evidence="2" id="KW-1185">Reference proteome</keyword>
<feature type="compositionally biased region" description="Basic and acidic residues" evidence="1">
    <location>
        <begin position="79"/>
        <end position="88"/>
    </location>
</feature>
<name>A0A915D2X2_9BILA</name>